<sequence>YIILGATHPAEKKKYAENYRITLHQLARERGVTDHIIFHNRFVELDELCKFLGAADIYVTPYLGESQIVSGTLAYALGTGKATVSTPYLYARDMLKEDRGRIVPFKNPEALVSEIVDLFNNETERHAMRKRAYLYCREMIWKEVARKYLDVFHKVKKDCLQIPRSQTISCRRS</sequence>
<organism evidence="1">
    <name type="scientific">marine sediment metagenome</name>
    <dbReference type="NCBI Taxonomy" id="412755"/>
    <lineage>
        <taxon>unclassified sequences</taxon>
        <taxon>metagenomes</taxon>
        <taxon>ecological metagenomes</taxon>
    </lineage>
</organism>
<dbReference type="AlphaFoldDB" id="X1PN40"/>
<reference evidence="1" key="1">
    <citation type="journal article" date="2014" name="Front. Microbiol.">
        <title>High frequency of phylogenetically diverse reductive dehalogenase-homologous genes in deep subseafloor sedimentary metagenomes.</title>
        <authorList>
            <person name="Kawai M."/>
            <person name="Futagami T."/>
            <person name="Toyoda A."/>
            <person name="Takaki Y."/>
            <person name="Nishi S."/>
            <person name="Hori S."/>
            <person name="Arai W."/>
            <person name="Tsubouchi T."/>
            <person name="Morono Y."/>
            <person name="Uchiyama I."/>
            <person name="Ito T."/>
            <person name="Fujiyama A."/>
            <person name="Inagaki F."/>
            <person name="Takami H."/>
        </authorList>
    </citation>
    <scope>NUCLEOTIDE SEQUENCE</scope>
    <source>
        <strain evidence="1">Expedition CK06-06</strain>
    </source>
</reference>
<dbReference type="EMBL" id="BARV01017033">
    <property type="protein sequence ID" value="GAI32294.1"/>
    <property type="molecule type" value="Genomic_DNA"/>
</dbReference>
<gene>
    <name evidence="1" type="ORF">S06H3_29098</name>
</gene>
<dbReference type="SUPFAM" id="SSF53756">
    <property type="entry name" value="UDP-Glycosyltransferase/glycogen phosphorylase"/>
    <property type="match status" value="1"/>
</dbReference>
<protein>
    <recommendedName>
        <fullName evidence="2">Glycosyl transferase family 1 domain-containing protein</fullName>
    </recommendedName>
</protein>
<dbReference type="PANTHER" id="PTHR12526">
    <property type="entry name" value="GLYCOSYLTRANSFERASE"/>
    <property type="match status" value="1"/>
</dbReference>
<evidence type="ECO:0008006" key="2">
    <source>
        <dbReference type="Google" id="ProtNLM"/>
    </source>
</evidence>
<dbReference type="Gene3D" id="3.40.50.2000">
    <property type="entry name" value="Glycogen Phosphorylase B"/>
    <property type="match status" value="1"/>
</dbReference>
<accession>X1PN40</accession>
<name>X1PN40_9ZZZZ</name>
<feature type="non-terminal residue" evidence="1">
    <location>
        <position position="1"/>
    </location>
</feature>
<proteinExistence type="predicted"/>
<evidence type="ECO:0000313" key="1">
    <source>
        <dbReference type="EMBL" id="GAI32294.1"/>
    </source>
</evidence>
<dbReference type="PANTHER" id="PTHR12526:SF572">
    <property type="entry name" value="BLL5144 PROTEIN"/>
    <property type="match status" value="1"/>
</dbReference>
<comment type="caution">
    <text evidence="1">The sequence shown here is derived from an EMBL/GenBank/DDBJ whole genome shotgun (WGS) entry which is preliminary data.</text>
</comment>
<dbReference type="Pfam" id="PF13692">
    <property type="entry name" value="Glyco_trans_1_4"/>
    <property type="match status" value="1"/>
</dbReference>